<dbReference type="VEuPathDB" id="FungiDB:FOXG_03743"/>
<evidence type="ECO:0000313" key="1">
    <source>
        <dbReference type="EnsemblFungi" id="FOXG_03743P0"/>
    </source>
</evidence>
<reference evidence="2" key="1">
    <citation type="journal article" date="2012" name="Mol. Plant Microbe Interact.">
        <title>A highly conserved effector in Fusarium oxysporum is required for full virulence on Arabidopsis.</title>
        <authorList>
            <person name="Thatcher L.F."/>
            <person name="Gardiner D.M."/>
            <person name="Kazan K."/>
            <person name="Manners J."/>
        </authorList>
    </citation>
    <scope>NUCLEOTIDE SEQUENCE [LARGE SCALE GENOMIC DNA]</scope>
    <source>
        <strain evidence="2">Fo5176</strain>
    </source>
</reference>
<protein>
    <submittedName>
        <fullName evidence="1">Uncharacterized protein</fullName>
    </submittedName>
</protein>
<accession>A0A0D2XII8</accession>
<gene>
    <name evidence="1" type="primary">28945848</name>
</gene>
<name>A0A0D2XII8_FUSOF</name>
<dbReference type="AlphaFoldDB" id="A0A0D2XII8"/>
<evidence type="ECO:0000313" key="2">
    <source>
        <dbReference type="Proteomes" id="UP000002489"/>
    </source>
</evidence>
<dbReference type="EnsemblFungi" id="FOXG_03743T0">
    <property type="protein sequence ID" value="FOXG_03743P0"/>
    <property type="gene ID" value="FOXG_03743"/>
</dbReference>
<proteinExistence type="predicted"/>
<dbReference type="Proteomes" id="UP000002489">
    <property type="component" value="Unassembled WGS sequence"/>
</dbReference>
<organism evidence="1 2">
    <name type="scientific">Fusarium oxysporum (strain Fo5176)</name>
    <name type="common">Fusarium vascular wilt</name>
    <dbReference type="NCBI Taxonomy" id="660025"/>
    <lineage>
        <taxon>Eukaryota</taxon>
        <taxon>Fungi</taxon>
        <taxon>Dikarya</taxon>
        <taxon>Ascomycota</taxon>
        <taxon>Pezizomycotina</taxon>
        <taxon>Sordariomycetes</taxon>
        <taxon>Hypocreomycetidae</taxon>
        <taxon>Hypocreales</taxon>
        <taxon>Nectriaceae</taxon>
        <taxon>Fusarium</taxon>
        <taxon>Fusarium oxysporum species complex</taxon>
    </lineage>
</organism>
<reference evidence="1" key="2">
    <citation type="submission" date="2025-08" db="UniProtKB">
        <authorList>
            <consortium name="EnsemblFungi"/>
        </authorList>
    </citation>
    <scope>IDENTIFICATION</scope>
    <source>
        <strain evidence="1">4287 / CBS 123668 / FGSC 9935 / NRRL 34936</strain>
    </source>
</reference>
<sequence length="110" mass="12050">MVKAYGWASLCSCSGSGHKPTCRIRDIVNPVGASMHARGWLLSLEWIKGPMSMRVGDGAWMVFAHRDPKSTAVRVMEIVQILFSVAIDTLAAAYLENMIPISDAEQTGRQ</sequence>